<evidence type="ECO:0000313" key="2">
    <source>
        <dbReference type="Proteomes" id="UP000240493"/>
    </source>
</evidence>
<keyword evidence="2" id="KW-1185">Reference proteome</keyword>
<organism evidence="1 2">
    <name type="scientific">Trichoderma asperellum (strain ATCC 204424 / CBS 433.97 / NBRC 101777)</name>
    <dbReference type="NCBI Taxonomy" id="1042311"/>
    <lineage>
        <taxon>Eukaryota</taxon>
        <taxon>Fungi</taxon>
        <taxon>Dikarya</taxon>
        <taxon>Ascomycota</taxon>
        <taxon>Pezizomycotina</taxon>
        <taxon>Sordariomycetes</taxon>
        <taxon>Hypocreomycetidae</taxon>
        <taxon>Hypocreales</taxon>
        <taxon>Hypocreaceae</taxon>
        <taxon>Trichoderma</taxon>
    </lineage>
</organism>
<dbReference type="AlphaFoldDB" id="A0A2T3ZGA1"/>
<reference evidence="1 2" key="1">
    <citation type="submission" date="2016-07" db="EMBL/GenBank/DDBJ databases">
        <title>Multiple horizontal gene transfer events from other fungi enriched the ability of initially mycotrophic Trichoderma (Ascomycota) to feed on dead plant biomass.</title>
        <authorList>
            <consortium name="DOE Joint Genome Institute"/>
            <person name="Aerts A."/>
            <person name="Atanasova L."/>
            <person name="Chenthamara K."/>
            <person name="Zhang J."/>
            <person name="Grujic M."/>
            <person name="Henrissat B."/>
            <person name="Kuo A."/>
            <person name="Salamov A."/>
            <person name="Lipzen A."/>
            <person name="Labutti K."/>
            <person name="Barry K."/>
            <person name="Miao Y."/>
            <person name="Rahimi M.J."/>
            <person name="Shen Q."/>
            <person name="Grigoriev I.V."/>
            <person name="Kubicek C.P."/>
            <person name="Druzhinina I.S."/>
        </authorList>
    </citation>
    <scope>NUCLEOTIDE SEQUENCE [LARGE SCALE GENOMIC DNA]</scope>
    <source>
        <strain evidence="1 2">CBS 433.97</strain>
    </source>
</reference>
<name>A0A2T3ZGA1_TRIA4</name>
<dbReference type="Proteomes" id="UP000240493">
    <property type="component" value="Unassembled WGS sequence"/>
</dbReference>
<sequence>MNKYSPQCPFCNIHLLYHLKSAHTLIMADTKDIEVREEELSYLEDKVVSSVFPLLTEKTTGVWRSVDKSDNIQRCLDESILKLVKVHLSKKCHGFLVLRMRPSTMPIFQSGILMPLLESDGCSVIDDNGKTLSKLEFGKKLCLPVQVDPHKLNLHVEKGAFLCFLWIHRTPADLQQRSIEGTAEKEV</sequence>
<accession>A0A2T3ZGA1</accession>
<dbReference type="EMBL" id="KZ679258">
    <property type="protein sequence ID" value="PTB43834.1"/>
    <property type="molecule type" value="Genomic_DNA"/>
</dbReference>
<proteinExistence type="predicted"/>
<protein>
    <submittedName>
        <fullName evidence="1">Uncharacterized protein</fullName>
    </submittedName>
</protein>
<evidence type="ECO:0000313" key="1">
    <source>
        <dbReference type="EMBL" id="PTB43834.1"/>
    </source>
</evidence>
<gene>
    <name evidence="1" type="ORF">M441DRAFT_336478</name>
</gene>